<feature type="transmembrane region" description="Helical" evidence="1">
    <location>
        <begin position="6"/>
        <end position="28"/>
    </location>
</feature>
<sequence>MYNPLYLSTILSILTEIFPNLGLSYFYPPNRSVSFYDKQEPLRWVVVFIVWVPIILTLFKISQLYTLFASFFIILSFYINKNSKYKKKFNESGILHLLGFLIIYCIIVQKENENPKKIIYLIYILALLFGGFLMGKGRRKNLFIDIMGRLLFSFGFYQFVNILINMQ</sequence>
<feature type="transmembrane region" description="Helical" evidence="1">
    <location>
        <begin position="118"/>
        <end position="135"/>
    </location>
</feature>
<organism evidence="2">
    <name type="scientific">viral metagenome</name>
    <dbReference type="NCBI Taxonomy" id="1070528"/>
    <lineage>
        <taxon>unclassified sequences</taxon>
        <taxon>metagenomes</taxon>
        <taxon>organismal metagenomes</taxon>
    </lineage>
</organism>
<keyword evidence="1" id="KW-1133">Transmembrane helix</keyword>
<evidence type="ECO:0000256" key="1">
    <source>
        <dbReference type="SAM" id="Phobius"/>
    </source>
</evidence>
<feature type="transmembrane region" description="Helical" evidence="1">
    <location>
        <begin position="40"/>
        <end position="58"/>
    </location>
</feature>
<protein>
    <submittedName>
        <fullName evidence="2">Uncharacterized protein</fullName>
    </submittedName>
</protein>
<name>A0A6C0ISA9_9ZZZZ</name>
<accession>A0A6C0ISA9</accession>
<keyword evidence="1" id="KW-0472">Membrane</keyword>
<proteinExistence type="predicted"/>
<dbReference type="EMBL" id="MN740254">
    <property type="protein sequence ID" value="QHT96124.1"/>
    <property type="molecule type" value="Genomic_DNA"/>
</dbReference>
<keyword evidence="1" id="KW-0812">Transmembrane</keyword>
<reference evidence="2" key="1">
    <citation type="journal article" date="2020" name="Nature">
        <title>Giant virus diversity and host interactions through global metagenomics.</title>
        <authorList>
            <person name="Schulz F."/>
            <person name="Roux S."/>
            <person name="Paez-Espino D."/>
            <person name="Jungbluth S."/>
            <person name="Walsh D.A."/>
            <person name="Denef V.J."/>
            <person name="McMahon K.D."/>
            <person name="Konstantinidis K.T."/>
            <person name="Eloe-Fadrosh E.A."/>
            <person name="Kyrpides N.C."/>
            <person name="Woyke T."/>
        </authorList>
    </citation>
    <scope>NUCLEOTIDE SEQUENCE</scope>
    <source>
        <strain evidence="2">GVMAG-M-3300024302-11</strain>
    </source>
</reference>
<feature type="transmembrane region" description="Helical" evidence="1">
    <location>
        <begin position="93"/>
        <end position="112"/>
    </location>
</feature>
<feature type="transmembrane region" description="Helical" evidence="1">
    <location>
        <begin position="142"/>
        <end position="164"/>
    </location>
</feature>
<dbReference type="AlphaFoldDB" id="A0A6C0ISA9"/>
<evidence type="ECO:0000313" key="2">
    <source>
        <dbReference type="EMBL" id="QHT96124.1"/>
    </source>
</evidence>